<feature type="transmembrane region" description="Helical" evidence="3">
    <location>
        <begin position="160"/>
        <end position="183"/>
    </location>
</feature>
<dbReference type="GO" id="GO:0003677">
    <property type="term" value="F:DNA binding"/>
    <property type="evidence" value="ECO:0007669"/>
    <property type="project" value="UniProtKB-UniRule"/>
</dbReference>
<evidence type="ECO:0000313" key="5">
    <source>
        <dbReference type="EMBL" id="AQZ19794.1"/>
    </source>
</evidence>
<protein>
    <recommendedName>
        <fullName evidence="4">OmpR/PhoB-type domain-containing protein</fullName>
    </recommendedName>
</protein>
<keyword evidence="3" id="KW-0472">Membrane</keyword>
<evidence type="ECO:0000256" key="2">
    <source>
        <dbReference type="PROSITE-ProRule" id="PRU01091"/>
    </source>
</evidence>
<dbReference type="InterPro" id="IPR016032">
    <property type="entry name" value="Sig_transdc_resp-reg_C-effctor"/>
</dbReference>
<keyword evidence="1 2" id="KW-0238">DNA-binding</keyword>
<proteinExistence type="predicted"/>
<accession>A0A217EU15</accession>
<keyword evidence="3" id="KW-1133">Transmembrane helix</keyword>
<dbReference type="InterPro" id="IPR001867">
    <property type="entry name" value="OmpR/PhoB-type_DNA-bd"/>
</dbReference>
<dbReference type="InterPro" id="IPR036388">
    <property type="entry name" value="WH-like_DNA-bd_sf"/>
</dbReference>
<evidence type="ECO:0000259" key="4">
    <source>
        <dbReference type="PROSITE" id="PS51755"/>
    </source>
</evidence>
<organism evidence="5">
    <name type="scientific">Enterobacter asburiae</name>
    <dbReference type="NCBI Taxonomy" id="61645"/>
    <lineage>
        <taxon>Bacteria</taxon>
        <taxon>Pseudomonadati</taxon>
        <taxon>Pseudomonadota</taxon>
        <taxon>Gammaproteobacteria</taxon>
        <taxon>Enterobacterales</taxon>
        <taxon>Enterobacteriaceae</taxon>
        <taxon>Enterobacter</taxon>
        <taxon>Enterobacter cloacae complex</taxon>
    </lineage>
</organism>
<dbReference type="SMART" id="SM00862">
    <property type="entry name" value="Trans_reg_C"/>
    <property type="match status" value="1"/>
</dbReference>
<sequence length="281" mass="32852">MCYNAWKRLKKNNFKLYLRMYISIVEFVMNIIINNQVVFNQDEFTLTLVSQPENYIKLQPITSLVLSELLEKSNNTISREELLENIWVGRGYAPSNASLNNSIAAIRKSYHTLTNDELHLKTIPKVGYEFYCDKYIDNNNDHEIPDVFENKNKSRYKPSAYAHTIITSLSLFSLVFFALYFYFESIVFVGFKDKPYSEIEKIGVCNIYGYNSSVPKKNFDNNIKKELNLDECYSDKDENAVDIYLDFNTQGGKYIFYTECKNKVGEGFEQCMNYKVSHSTR</sequence>
<dbReference type="Pfam" id="PF00486">
    <property type="entry name" value="Trans_reg_C"/>
    <property type="match status" value="1"/>
</dbReference>
<keyword evidence="5" id="KW-0614">Plasmid</keyword>
<evidence type="ECO:0000256" key="1">
    <source>
        <dbReference type="ARBA" id="ARBA00023125"/>
    </source>
</evidence>
<dbReference type="GO" id="GO:0006355">
    <property type="term" value="P:regulation of DNA-templated transcription"/>
    <property type="evidence" value="ECO:0007669"/>
    <property type="project" value="InterPro"/>
</dbReference>
<name>A0A217EU15_ENTAS</name>
<geneLocation type="plasmid" evidence="5">
    <name>pJF-587</name>
</geneLocation>
<evidence type="ECO:0000256" key="3">
    <source>
        <dbReference type="SAM" id="Phobius"/>
    </source>
</evidence>
<dbReference type="Gene3D" id="1.10.10.10">
    <property type="entry name" value="Winged helix-like DNA-binding domain superfamily/Winged helix DNA-binding domain"/>
    <property type="match status" value="1"/>
</dbReference>
<dbReference type="SUPFAM" id="SSF46894">
    <property type="entry name" value="C-terminal effector domain of the bipartite response regulators"/>
    <property type="match status" value="1"/>
</dbReference>
<dbReference type="AlphaFoldDB" id="A0A217EU15"/>
<dbReference type="PROSITE" id="PS51755">
    <property type="entry name" value="OMPR_PHOB"/>
    <property type="match status" value="1"/>
</dbReference>
<dbReference type="EMBL" id="KX912253">
    <property type="protein sequence ID" value="AQZ19794.1"/>
    <property type="molecule type" value="Genomic_DNA"/>
</dbReference>
<feature type="DNA-binding region" description="OmpR/PhoB-type" evidence="2">
    <location>
        <begin position="29"/>
        <end position="132"/>
    </location>
</feature>
<keyword evidence="3" id="KW-0812">Transmembrane</keyword>
<feature type="domain" description="OmpR/PhoB-type" evidence="4">
    <location>
        <begin position="29"/>
        <end position="132"/>
    </location>
</feature>
<reference evidence="5" key="1">
    <citation type="journal article" date="2017" name="J. Antimicrob. Chemother.">
        <title>FRI-2 carbapenemase-producing Enterobacter cloacae complex in the UK.</title>
        <authorList>
            <person name="Meunier D."/>
            <person name="Findlay J."/>
            <person name="Doumith M."/>
            <person name="Godoy D."/>
            <person name="Perry C."/>
            <person name="Pike R."/>
            <person name="Gronthoud F."/>
            <person name="Shryane T."/>
            <person name="Poirel L."/>
            <person name="Welfare W."/>
            <person name="Woodford N."/>
            <person name="Hopkins K.L."/>
        </authorList>
    </citation>
    <scope>NUCLEOTIDE SEQUENCE</scope>
    <source>
        <strain evidence="5">H162620587</strain>
        <plasmid evidence="5">pJF-587</plasmid>
    </source>
</reference>
<dbReference type="GO" id="GO:0000160">
    <property type="term" value="P:phosphorelay signal transduction system"/>
    <property type="evidence" value="ECO:0007669"/>
    <property type="project" value="InterPro"/>
</dbReference>